<accession>A0A8K0D8D5</accession>
<dbReference type="Gene3D" id="2.60.120.200">
    <property type="match status" value="1"/>
</dbReference>
<name>A0A8K0D8D5_IGNLU</name>
<feature type="domain" description="Galectin" evidence="4">
    <location>
        <begin position="13"/>
        <end position="145"/>
    </location>
</feature>
<keyword evidence="1 2" id="KW-0430">Lectin</keyword>
<dbReference type="GO" id="GO:0016936">
    <property type="term" value="F:galactoside binding"/>
    <property type="evidence" value="ECO:0007669"/>
    <property type="project" value="TreeGrafter"/>
</dbReference>
<gene>
    <name evidence="5" type="ORF">ILUMI_06445</name>
</gene>
<sequence>MEKPNLEPPTPYISSVDEGQFVPGKIIRIQGLVPGNAFRFTLYLQCDSEIIHRTDIALQMSIRLHDGFISLNSLQNKVWDAELRGPLFPIESAKKFEIIFECEMSKYKVIINNQHYCDFPQRIHYDDITHLVIDGDVIISKIAYETASKPIKPKRGSVAVNTAPVSFEPISYSPTGCDLDNFDNTESVVKRRRSYEAAIYSTQGGYVGAPYATSTPTLTDSPRVSPNISPYPTNGDAGTPYSVDIPDDTNAQSTIPLNREPSDLRPSKLLDAKYCQAFYCFCTYVIFGIFIFTGSLLNKNNKCMAKYEFDTLTYHQFLQILATEL</sequence>
<feature type="transmembrane region" description="Helical" evidence="3">
    <location>
        <begin position="276"/>
        <end position="297"/>
    </location>
</feature>
<dbReference type="InterPro" id="IPR044156">
    <property type="entry name" value="Galectin-like"/>
</dbReference>
<dbReference type="InterPro" id="IPR013320">
    <property type="entry name" value="ConA-like_dom_sf"/>
</dbReference>
<evidence type="ECO:0000256" key="1">
    <source>
        <dbReference type="ARBA" id="ARBA00022734"/>
    </source>
</evidence>
<evidence type="ECO:0000256" key="2">
    <source>
        <dbReference type="RuleBase" id="RU102079"/>
    </source>
</evidence>
<protein>
    <recommendedName>
        <fullName evidence="2">Galectin</fullName>
    </recommendedName>
</protein>
<dbReference type="Proteomes" id="UP000801492">
    <property type="component" value="Unassembled WGS sequence"/>
</dbReference>
<organism evidence="5 6">
    <name type="scientific">Ignelater luminosus</name>
    <name type="common">Cucubano</name>
    <name type="synonym">Pyrophorus luminosus</name>
    <dbReference type="NCBI Taxonomy" id="2038154"/>
    <lineage>
        <taxon>Eukaryota</taxon>
        <taxon>Metazoa</taxon>
        <taxon>Ecdysozoa</taxon>
        <taxon>Arthropoda</taxon>
        <taxon>Hexapoda</taxon>
        <taxon>Insecta</taxon>
        <taxon>Pterygota</taxon>
        <taxon>Neoptera</taxon>
        <taxon>Endopterygota</taxon>
        <taxon>Coleoptera</taxon>
        <taxon>Polyphaga</taxon>
        <taxon>Elateriformia</taxon>
        <taxon>Elateroidea</taxon>
        <taxon>Elateridae</taxon>
        <taxon>Agrypninae</taxon>
        <taxon>Pyrophorini</taxon>
        <taxon>Ignelater</taxon>
    </lineage>
</organism>
<evidence type="ECO:0000313" key="5">
    <source>
        <dbReference type="EMBL" id="KAF2899719.1"/>
    </source>
</evidence>
<dbReference type="SMART" id="SM00908">
    <property type="entry name" value="Gal-bind_lectin"/>
    <property type="match status" value="1"/>
</dbReference>
<dbReference type="EMBL" id="VTPC01002663">
    <property type="protein sequence ID" value="KAF2899719.1"/>
    <property type="molecule type" value="Genomic_DNA"/>
</dbReference>
<dbReference type="AlphaFoldDB" id="A0A8K0D8D5"/>
<keyword evidence="3" id="KW-0472">Membrane</keyword>
<evidence type="ECO:0000313" key="6">
    <source>
        <dbReference type="Proteomes" id="UP000801492"/>
    </source>
</evidence>
<proteinExistence type="predicted"/>
<keyword evidence="3" id="KW-0812">Transmembrane</keyword>
<dbReference type="PANTHER" id="PTHR11346">
    <property type="entry name" value="GALECTIN"/>
    <property type="match status" value="1"/>
</dbReference>
<dbReference type="Pfam" id="PF00337">
    <property type="entry name" value="Gal-bind_lectin"/>
    <property type="match status" value="1"/>
</dbReference>
<dbReference type="GO" id="GO:0030246">
    <property type="term" value="F:carbohydrate binding"/>
    <property type="evidence" value="ECO:0007669"/>
    <property type="project" value="UniProtKB-UniRule"/>
</dbReference>
<dbReference type="SUPFAM" id="SSF49899">
    <property type="entry name" value="Concanavalin A-like lectins/glucanases"/>
    <property type="match status" value="1"/>
</dbReference>
<dbReference type="CDD" id="cd00070">
    <property type="entry name" value="GLECT"/>
    <property type="match status" value="1"/>
</dbReference>
<dbReference type="PANTHER" id="PTHR11346:SF176">
    <property type="entry name" value="32 KDA BETA-GALACTOSIDE-BINDING LECTIN LEC-3"/>
    <property type="match status" value="1"/>
</dbReference>
<dbReference type="SMART" id="SM00276">
    <property type="entry name" value="GLECT"/>
    <property type="match status" value="1"/>
</dbReference>
<comment type="caution">
    <text evidence="5">The sequence shown here is derived from an EMBL/GenBank/DDBJ whole genome shotgun (WGS) entry which is preliminary data.</text>
</comment>
<evidence type="ECO:0000256" key="3">
    <source>
        <dbReference type="SAM" id="Phobius"/>
    </source>
</evidence>
<keyword evidence="3" id="KW-1133">Transmembrane helix</keyword>
<dbReference type="PROSITE" id="PS51304">
    <property type="entry name" value="GALECTIN"/>
    <property type="match status" value="1"/>
</dbReference>
<evidence type="ECO:0000259" key="4">
    <source>
        <dbReference type="PROSITE" id="PS51304"/>
    </source>
</evidence>
<reference evidence="5" key="1">
    <citation type="submission" date="2019-08" db="EMBL/GenBank/DDBJ databases">
        <title>The genome of the North American firefly Photinus pyralis.</title>
        <authorList>
            <consortium name="Photinus pyralis genome working group"/>
            <person name="Fallon T.R."/>
            <person name="Sander Lower S.E."/>
            <person name="Weng J.-K."/>
        </authorList>
    </citation>
    <scope>NUCLEOTIDE SEQUENCE</scope>
    <source>
        <strain evidence="5">TRF0915ILg1</strain>
        <tissue evidence="5">Whole body</tissue>
    </source>
</reference>
<dbReference type="InterPro" id="IPR001079">
    <property type="entry name" value="Galectin_CRD"/>
</dbReference>
<dbReference type="OrthoDB" id="6251307at2759"/>
<keyword evidence="6" id="KW-1185">Reference proteome</keyword>